<organism evidence="1 2">
    <name type="scientific">Bacillus swezeyi</name>
    <dbReference type="NCBI Taxonomy" id="1925020"/>
    <lineage>
        <taxon>Bacteria</taxon>
        <taxon>Bacillati</taxon>
        <taxon>Bacillota</taxon>
        <taxon>Bacilli</taxon>
        <taxon>Bacillales</taxon>
        <taxon>Bacillaceae</taxon>
        <taxon>Bacillus</taxon>
    </lineage>
</organism>
<name>A0A5M8RKZ4_9BACI</name>
<protein>
    <submittedName>
        <fullName evidence="1">Uncharacterized protein</fullName>
    </submittedName>
</protein>
<gene>
    <name evidence="1" type="ORF">DX927_20025</name>
</gene>
<evidence type="ECO:0000313" key="1">
    <source>
        <dbReference type="EMBL" id="KAA6447566.1"/>
    </source>
</evidence>
<dbReference type="Proteomes" id="UP000324326">
    <property type="component" value="Unassembled WGS sequence"/>
</dbReference>
<proteinExistence type="predicted"/>
<accession>A0A5M8RKZ4</accession>
<dbReference type="RefSeq" id="WP_148958290.1">
    <property type="nucleotide sequence ID" value="NZ_QSND01000005.1"/>
</dbReference>
<comment type="caution">
    <text evidence="1">The sequence shown here is derived from an EMBL/GenBank/DDBJ whole genome shotgun (WGS) entry which is preliminary data.</text>
</comment>
<dbReference type="EMBL" id="QSND01000005">
    <property type="protein sequence ID" value="KAA6447566.1"/>
    <property type="molecule type" value="Genomic_DNA"/>
</dbReference>
<reference evidence="1 2" key="1">
    <citation type="submission" date="2018-08" db="EMBL/GenBank/DDBJ databases">
        <title>Bacillus phenotypic plasticity.</title>
        <authorList>
            <person name="Hurtado E."/>
        </authorList>
    </citation>
    <scope>NUCLEOTIDE SEQUENCE [LARGE SCALE GENOMIC DNA]</scope>
    <source>
        <strain evidence="1 2">427</strain>
    </source>
</reference>
<dbReference type="AlphaFoldDB" id="A0A5M8RKZ4"/>
<evidence type="ECO:0000313" key="2">
    <source>
        <dbReference type="Proteomes" id="UP000324326"/>
    </source>
</evidence>
<sequence>MFKAKSIIFNSETYMLGQKYKPQGFTKTATVTNIVDNRNAYSHNEGGFEVRFDSGDFLRIYSNDVVIHWEQTGGEKG</sequence>